<protein>
    <recommendedName>
        <fullName evidence="2">ABC1 atypical kinase-like domain-containing protein</fullName>
    </recommendedName>
</protein>
<keyword evidence="1" id="KW-0812">Transmembrane</keyword>
<evidence type="ECO:0000259" key="2">
    <source>
        <dbReference type="Pfam" id="PF03109"/>
    </source>
</evidence>
<sequence length="255" mass="27973">MQRCLRTGAAATYCADDAGYDLDQDPSFPSETVVSIVEEELGAPVNDIFDWFDFEPIAAASLVMMVEEEREATPNGWSTVADHQGHCSIIFPPINHECLHLSNSSTNPERHNPLISDSAPPLRDHSGVAPPLPLWNPQLRPAVACAARCWRLGLQLLRFKVAGIASSARNFASSGGELIRNLAYVKGAVGSSRCPARAAVVAAGVMLALLWLGFRRRRRLLARKEDASDLISLIKEKDEIRMWKVGLVIYGIEEL</sequence>
<name>A0AA88UEC3_9ASTE</name>
<evidence type="ECO:0000313" key="4">
    <source>
        <dbReference type="Proteomes" id="UP001187471"/>
    </source>
</evidence>
<reference evidence="3" key="1">
    <citation type="submission" date="2022-12" db="EMBL/GenBank/DDBJ databases">
        <title>Draft genome assemblies for two species of Escallonia (Escalloniales).</title>
        <authorList>
            <person name="Chanderbali A."/>
            <person name="Dervinis C."/>
            <person name="Anghel I."/>
            <person name="Soltis D."/>
            <person name="Soltis P."/>
            <person name="Zapata F."/>
        </authorList>
    </citation>
    <scope>NUCLEOTIDE SEQUENCE</scope>
    <source>
        <strain evidence="3">UCBG92.1500</strain>
        <tissue evidence="3">Leaf</tissue>
    </source>
</reference>
<dbReference type="InterPro" id="IPR004147">
    <property type="entry name" value="ABC1_dom"/>
</dbReference>
<dbReference type="PANTHER" id="PTHR37206:SF1">
    <property type="entry name" value="TRANSMEMBRANE PROTEIN"/>
    <property type="match status" value="1"/>
</dbReference>
<accession>A0AA88UEC3</accession>
<keyword evidence="1" id="KW-0472">Membrane</keyword>
<dbReference type="PANTHER" id="PTHR37206">
    <property type="entry name" value="TRANSMEMBRANE PROTEIN"/>
    <property type="match status" value="1"/>
</dbReference>
<comment type="caution">
    <text evidence="3">The sequence shown here is derived from an EMBL/GenBank/DDBJ whole genome shotgun (WGS) entry which is preliminary data.</text>
</comment>
<dbReference type="AlphaFoldDB" id="A0AA88UEC3"/>
<dbReference type="EMBL" id="JAVXUO010001538">
    <property type="protein sequence ID" value="KAK2981375.1"/>
    <property type="molecule type" value="Genomic_DNA"/>
</dbReference>
<keyword evidence="4" id="KW-1185">Reference proteome</keyword>
<evidence type="ECO:0000256" key="1">
    <source>
        <dbReference type="SAM" id="Phobius"/>
    </source>
</evidence>
<dbReference type="Proteomes" id="UP001187471">
    <property type="component" value="Unassembled WGS sequence"/>
</dbReference>
<feature type="transmembrane region" description="Helical" evidence="1">
    <location>
        <begin position="196"/>
        <end position="214"/>
    </location>
</feature>
<keyword evidence="1" id="KW-1133">Transmembrane helix</keyword>
<evidence type="ECO:0000313" key="3">
    <source>
        <dbReference type="EMBL" id="KAK2981375.1"/>
    </source>
</evidence>
<dbReference type="Pfam" id="PF03109">
    <property type="entry name" value="ABC1"/>
    <property type="match status" value="1"/>
</dbReference>
<proteinExistence type="predicted"/>
<organism evidence="3 4">
    <name type="scientific">Escallonia rubra</name>
    <dbReference type="NCBI Taxonomy" id="112253"/>
    <lineage>
        <taxon>Eukaryota</taxon>
        <taxon>Viridiplantae</taxon>
        <taxon>Streptophyta</taxon>
        <taxon>Embryophyta</taxon>
        <taxon>Tracheophyta</taxon>
        <taxon>Spermatophyta</taxon>
        <taxon>Magnoliopsida</taxon>
        <taxon>eudicotyledons</taxon>
        <taxon>Gunneridae</taxon>
        <taxon>Pentapetalae</taxon>
        <taxon>asterids</taxon>
        <taxon>campanulids</taxon>
        <taxon>Escalloniales</taxon>
        <taxon>Escalloniaceae</taxon>
        <taxon>Escallonia</taxon>
    </lineage>
</organism>
<feature type="domain" description="ABC1 atypical kinase-like" evidence="2">
    <location>
        <begin position="23"/>
        <end position="62"/>
    </location>
</feature>
<gene>
    <name evidence="3" type="ORF">RJ640_003335</name>
</gene>